<dbReference type="RefSeq" id="WP_068344861.1">
    <property type="nucleotide sequence ID" value="NZ_LQBQ01000003.1"/>
</dbReference>
<feature type="coiled-coil region" evidence="1">
    <location>
        <begin position="210"/>
        <end position="333"/>
    </location>
</feature>
<feature type="transmembrane region" description="Helical" evidence="2">
    <location>
        <begin position="6"/>
        <end position="29"/>
    </location>
</feature>
<dbReference type="Pfam" id="PF10544">
    <property type="entry name" value="T5orf172"/>
    <property type="match status" value="1"/>
</dbReference>
<comment type="caution">
    <text evidence="4">The sequence shown here is derived from an EMBL/GenBank/DDBJ whole genome shotgun (WGS) entry which is preliminary data.</text>
</comment>
<dbReference type="InterPro" id="IPR025280">
    <property type="entry name" value="SNIPE"/>
</dbReference>
<dbReference type="Proteomes" id="UP000053791">
    <property type="component" value="Unassembled WGS sequence"/>
</dbReference>
<keyword evidence="2" id="KW-1133">Transmembrane helix</keyword>
<keyword evidence="2" id="KW-0812">Transmembrane</keyword>
<reference evidence="4 5" key="1">
    <citation type="submission" date="2015-12" db="EMBL/GenBank/DDBJ databases">
        <authorList>
            <person name="Shamseldin A."/>
            <person name="Moawad H."/>
            <person name="Abd El-Rahim W.M."/>
            <person name="Sadowsky M.J."/>
        </authorList>
    </citation>
    <scope>NUCLEOTIDE SEQUENCE [LARGE SCALE GENOMIC DNA]</scope>
    <source>
        <strain evidence="4 5">ZGT118</strain>
    </source>
</reference>
<dbReference type="SMART" id="SM00974">
    <property type="entry name" value="T5orf172"/>
    <property type="match status" value="1"/>
</dbReference>
<gene>
    <name evidence="4" type="ORF">AVO45_16930</name>
</gene>
<evidence type="ECO:0000313" key="4">
    <source>
        <dbReference type="EMBL" id="KUJ85191.1"/>
    </source>
</evidence>
<keyword evidence="5" id="KW-1185">Reference proteome</keyword>
<protein>
    <submittedName>
        <fullName evidence="4">Chromosome partitioning protein ParA</fullName>
    </submittedName>
</protein>
<dbReference type="Pfam" id="PF13250">
    <property type="entry name" value="SNIPE"/>
    <property type="match status" value="1"/>
</dbReference>
<dbReference type="InterPro" id="IPR018306">
    <property type="entry name" value="Phage_T5_Orf172_DNA-bd"/>
</dbReference>
<feature type="coiled-coil region" evidence="1">
    <location>
        <begin position="46"/>
        <end position="111"/>
    </location>
</feature>
<proteinExistence type="predicted"/>
<keyword evidence="2" id="KW-0472">Membrane</keyword>
<dbReference type="EMBL" id="LQBQ01000003">
    <property type="protein sequence ID" value="KUJ85191.1"/>
    <property type="molecule type" value="Genomic_DNA"/>
</dbReference>
<keyword evidence="1" id="KW-0175">Coiled coil</keyword>
<name>A0A0X3UD90_9RHOB</name>
<accession>A0A0X3UD90</accession>
<evidence type="ECO:0000313" key="5">
    <source>
        <dbReference type="Proteomes" id="UP000053791"/>
    </source>
</evidence>
<sequence length="471" mass="54189">MTGSPLADVIVVLLTVSPVLAIVFLVLWLKRRRDLKALEFETDKRDAELTRQIQAAENSKHQLEERFSAILDIEAEVQKTRTERDRIEREIESLRATYKEKRQIYDRLLEQVAIFDEQISFAEFGVYQPHFEFGDSERYKEAIKAVRDEQKNVVKAKTAVDVHTAWTVEGSKAKGQTMANRAVRLALRAFNAEADAAIANTRWNNAEAMIRRIENACTQINKANASLNIEITQYYLDLKLRELRLTHEYREQLKAERDERAEEARLQREEKRLEVEAEEARREEEKYEAMLAKARAEAGAIQSEDQGAKIAELERQLAEAHEKTERAQAMAERTKTGFVYIISNVGSFGEDVVKIGLTRRLDPADRVRELGDASVPFLFDTHAMIYSEEAPALEAALHAEFDGQRVNGANMRKEFFRATLEEVEAAVRFLAPDAEFHKDVEAQEFRETLAKRKQQLEAERQDEKLMFPAEI</sequence>
<evidence type="ECO:0000256" key="2">
    <source>
        <dbReference type="SAM" id="Phobius"/>
    </source>
</evidence>
<evidence type="ECO:0000259" key="3">
    <source>
        <dbReference type="SMART" id="SM00974"/>
    </source>
</evidence>
<evidence type="ECO:0000256" key="1">
    <source>
        <dbReference type="SAM" id="Coils"/>
    </source>
</evidence>
<dbReference type="AlphaFoldDB" id="A0A0X3UD90"/>
<organism evidence="4 5">
    <name type="scientific">Ruegeria marisrubri</name>
    <dbReference type="NCBI Taxonomy" id="1685379"/>
    <lineage>
        <taxon>Bacteria</taxon>
        <taxon>Pseudomonadati</taxon>
        <taxon>Pseudomonadota</taxon>
        <taxon>Alphaproteobacteria</taxon>
        <taxon>Rhodobacterales</taxon>
        <taxon>Roseobacteraceae</taxon>
        <taxon>Ruegeria</taxon>
    </lineage>
</organism>
<feature type="domain" description="Bacteriophage T5 Orf172 DNA-binding" evidence="3">
    <location>
        <begin position="347"/>
        <end position="430"/>
    </location>
</feature>
<dbReference type="OrthoDB" id="9811665at2"/>
<dbReference type="STRING" id="1685379.AVO45_16930"/>